<dbReference type="EC" id="1.21.4.4" evidence="2"/>
<name>B2A5X8_NATTJ</name>
<dbReference type="RefSeq" id="WP_012446958.1">
    <property type="nucleotide sequence ID" value="NC_010718.1"/>
</dbReference>
<organism evidence="2 3">
    <name type="scientific">Natranaerobius thermophilus (strain ATCC BAA-1301 / DSM 18059 / JW/NM-WN-LF)</name>
    <dbReference type="NCBI Taxonomy" id="457570"/>
    <lineage>
        <taxon>Bacteria</taxon>
        <taxon>Bacillati</taxon>
        <taxon>Bacillota</taxon>
        <taxon>Clostridia</taxon>
        <taxon>Natranaerobiales</taxon>
        <taxon>Natranaerobiaceae</taxon>
        <taxon>Natranaerobius</taxon>
    </lineage>
</organism>
<dbReference type="SUPFAM" id="SSF53901">
    <property type="entry name" value="Thiolase-like"/>
    <property type="match status" value="1"/>
</dbReference>
<protein>
    <submittedName>
        <fullName evidence="2">Betaine reductase</fullName>
        <ecNumber evidence="2">1.21.4.4</ecNumber>
    </submittedName>
</protein>
<dbReference type="Pfam" id="PF19364">
    <property type="entry name" value="DUF5940"/>
    <property type="match status" value="1"/>
</dbReference>
<dbReference type="OrthoDB" id="9762068at2"/>
<proteinExistence type="predicted"/>
<dbReference type="EMBL" id="CP001034">
    <property type="protein sequence ID" value="ACB84071.1"/>
    <property type="molecule type" value="Genomic_DNA"/>
</dbReference>
<dbReference type="Gene3D" id="3.40.47.10">
    <property type="match status" value="1"/>
</dbReference>
<dbReference type="InterPro" id="IPR045984">
    <property type="entry name" value="DUF5940"/>
</dbReference>
<dbReference type="KEGG" id="nth:Nther_0475"/>
<keyword evidence="3" id="KW-1185">Reference proteome</keyword>
<evidence type="ECO:0000313" key="3">
    <source>
        <dbReference type="Proteomes" id="UP000001683"/>
    </source>
</evidence>
<reference evidence="2 3" key="2">
    <citation type="journal article" date="2011" name="J. Bacteriol.">
        <title>Complete genome sequence of the anaerobic, halophilic alkalithermophile Natranaerobius thermophilus JW/NM-WN-LF.</title>
        <authorList>
            <person name="Zhao B."/>
            <person name="Mesbah N.M."/>
            <person name="Dalin E."/>
            <person name="Goodwin L."/>
            <person name="Nolan M."/>
            <person name="Pitluck S."/>
            <person name="Chertkov O."/>
            <person name="Brettin T.S."/>
            <person name="Han J."/>
            <person name="Larimer F.W."/>
            <person name="Land M.L."/>
            <person name="Hauser L."/>
            <person name="Kyrpides N."/>
            <person name="Wiegel J."/>
        </authorList>
    </citation>
    <scope>NUCLEOTIDE SEQUENCE [LARGE SCALE GENOMIC DNA]</scope>
    <source>
        <strain evidence="3">ATCC BAA-1301 / DSM 18059 / JW/NM-WN-LF</strain>
    </source>
</reference>
<reference evidence="2 3" key="1">
    <citation type="submission" date="2008-04" db="EMBL/GenBank/DDBJ databases">
        <title>Complete sequence of chromosome of Natranaerobius thermophilus JW/NM-WN-LF.</title>
        <authorList>
            <consortium name="US DOE Joint Genome Institute"/>
            <person name="Copeland A."/>
            <person name="Lucas S."/>
            <person name="Lapidus A."/>
            <person name="Glavina del Rio T."/>
            <person name="Dalin E."/>
            <person name="Tice H."/>
            <person name="Bruce D."/>
            <person name="Goodwin L."/>
            <person name="Pitluck S."/>
            <person name="Chertkov O."/>
            <person name="Brettin T."/>
            <person name="Detter J.C."/>
            <person name="Han C."/>
            <person name="Kuske C.R."/>
            <person name="Schmutz J."/>
            <person name="Larimer F."/>
            <person name="Land M."/>
            <person name="Hauser L."/>
            <person name="Kyrpides N."/>
            <person name="Lykidis A."/>
            <person name="Mesbah N.M."/>
            <person name="Wiegel J."/>
        </authorList>
    </citation>
    <scope>NUCLEOTIDE SEQUENCE [LARGE SCALE GENOMIC DNA]</scope>
    <source>
        <strain evidence="3">ATCC BAA-1301 / DSM 18059 / JW/NM-WN-LF</strain>
    </source>
</reference>
<keyword evidence="2" id="KW-0560">Oxidoreductase</keyword>
<dbReference type="InterPro" id="IPR016039">
    <property type="entry name" value="Thiolase-like"/>
</dbReference>
<dbReference type="GO" id="GO:0033795">
    <property type="term" value="F:betaine reductase activity"/>
    <property type="evidence" value="ECO:0007669"/>
    <property type="project" value="UniProtKB-EC"/>
</dbReference>
<sequence>MAASVVGGNSYILVHAPNTMKYHGSTQQSDRHKNPESDYLKNLPNYMRSFEDAVKYPPNQTYIGNISPDELAQIEKPWYQNLDQGDRYSDWGEIMPEDEFFGLVQISDSFDLVKLEENFVNEIKPKLEKNPVITKDHVAKLSGTNKDEIKEIVDNGNGEPLYIDDNLVGCVKSAHETDQNLNAHVMLENLMAKASGSLALLHLGNQQGVDLSQTDYVMEVSEEACGDVNQRGGGNFAKAIAEIAGCENATGSDVRTFCSAPAHAMINAAALVEAGVYEQVAIVAGGAVAKLGMNGKDHVKQEMPVLEDCLGGLALLISKNDGQNPIIRTDAIGKHNVGTGSAPQAVISSLTTTPLEKLGLTVTDIDKYSVEMQNPELTQPAGAGDVPASNYKMIGALGVKKGQLEKKDMMNFVQERGMPGFAPTQGHIPSGVPFVGHARRMLDKGEISKAMIIGKGSLFLGRLTNLFDGISFVMEPNQGDVDEEGTVSKEEIKQIVAGSLRDLADSLSENADNESDS</sequence>
<dbReference type="InterPro" id="IPR018247">
    <property type="entry name" value="EF_Hand_1_Ca_BS"/>
</dbReference>
<dbReference type="STRING" id="457570.Nther_0475"/>
<dbReference type="Proteomes" id="UP000001683">
    <property type="component" value="Chromosome"/>
</dbReference>
<dbReference type="eggNOG" id="COG0183">
    <property type="taxonomic scope" value="Bacteria"/>
</dbReference>
<evidence type="ECO:0000313" key="2">
    <source>
        <dbReference type="EMBL" id="ACB84071.1"/>
    </source>
</evidence>
<gene>
    <name evidence="2" type="ordered locus">Nther_0475</name>
</gene>
<dbReference type="NCBIfam" id="NF040746">
    <property type="entry name" value="reduct_C_beta"/>
    <property type="match status" value="1"/>
</dbReference>
<feature type="domain" description="DUF5940" evidence="1">
    <location>
        <begin position="345"/>
        <end position="509"/>
    </location>
</feature>
<dbReference type="HOGENOM" id="CLU_027957_0_0_9"/>
<evidence type="ECO:0000259" key="1">
    <source>
        <dbReference type="Pfam" id="PF19364"/>
    </source>
</evidence>
<dbReference type="GO" id="GO:0016746">
    <property type="term" value="F:acyltransferase activity"/>
    <property type="evidence" value="ECO:0007669"/>
    <property type="project" value="InterPro"/>
</dbReference>
<dbReference type="AlphaFoldDB" id="B2A5X8"/>
<accession>B2A5X8</accession>
<dbReference type="PROSITE" id="PS00018">
    <property type="entry name" value="EF_HAND_1"/>
    <property type="match status" value="1"/>
</dbReference>
<dbReference type="InParanoid" id="B2A5X8"/>